<accession>A0ABR7UY24</accession>
<evidence type="ECO:0000313" key="1">
    <source>
        <dbReference type="EMBL" id="MBD0726529.1"/>
    </source>
</evidence>
<sequence length="60" mass="6932">MILEVSFSTKGKPVVIPKGLKILKIKRKQIKEIYQQLNAGIFNDFIELGSGNYLIEYFKE</sequence>
<reference evidence="1 2" key="1">
    <citation type="journal article" date="2020" name="Microbiol. Res.">
        <title>Flavobacterium pokkalii sp. nov., a novel plant growth promoting native rhizobacteria isolated from pokkali rice grown in coastal saline affected agricultural regions of southern India, Kerala.</title>
        <authorList>
            <person name="Menon R.R."/>
            <person name="Kumari S."/>
            <person name="Viver T."/>
            <person name="Rameshkumar N."/>
        </authorList>
    </citation>
    <scope>NUCLEOTIDE SEQUENCE [LARGE SCALE GENOMIC DNA]</scope>
    <source>
        <strain evidence="1 2">L1I52</strain>
    </source>
</reference>
<protein>
    <submittedName>
        <fullName evidence="1">Uncharacterized protein</fullName>
    </submittedName>
</protein>
<keyword evidence="2" id="KW-1185">Reference proteome</keyword>
<dbReference type="RefSeq" id="WP_188221538.1">
    <property type="nucleotide sequence ID" value="NZ_NASZ01000031.1"/>
</dbReference>
<name>A0ABR7UY24_9FLAO</name>
<dbReference type="Proteomes" id="UP000661715">
    <property type="component" value="Unassembled WGS sequence"/>
</dbReference>
<evidence type="ECO:0000313" key="2">
    <source>
        <dbReference type="Proteomes" id="UP000661715"/>
    </source>
</evidence>
<gene>
    <name evidence="1" type="ORF">B6A10_15245</name>
</gene>
<organism evidence="1 2">
    <name type="scientific">Flavobacterium pokkalii</name>
    <dbReference type="NCBI Taxonomy" id="1940408"/>
    <lineage>
        <taxon>Bacteria</taxon>
        <taxon>Pseudomonadati</taxon>
        <taxon>Bacteroidota</taxon>
        <taxon>Flavobacteriia</taxon>
        <taxon>Flavobacteriales</taxon>
        <taxon>Flavobacteriaceae</taxon>
        <taxon>Flavobacterium</taxon>
    </lineage>
</organism>
<comment type="caution">
    <text evidence="1">The sequence shown here is derived from an EMBL/GenBank/DDBJ whole genome shotgun (WGS) entry which is preliminary data.</text>
</comment>
<dbReference type="EMBL" id="NASZ01000031">
    <property type="protein sequence ID" value="MBD0726529.1"/>
    <property type="molecule type" value="Genomic_DNA"/>
</dbReference>
<proteinExistence type="predicted"/>